<organism evidence="7 8">
    <name type="scientific">Eiseniibacteriota bacterium</name>
    <dbReference type="NCBI Taxonomy" id="2212470"/>
    <lineage>
        <taxon>Bacteria</taxon>
        <taxon>Candidatus Eiseniibacteriota</taxon>
    </lineage>
</organism>
<feature type="transmembrane region" description="Helical" evidence="6">
    <location>
        <begin position="32"/>
        <end position="51"/>
    </location>
</feature>
<feature type="transmembrane region" description="Helical" evidence="6">
    <location>
        <begin position="6"/>
        <end position="25"/>
    </location>
</feature>
<evidence type="ECO:0000256" key="1">
    <source>
        <dbReference type="ARBA" id="ARBA00004651"/>
    </source>
</evidence>
<keyword evidence="4 6" id="KW-1133">Transmembrane helix</keyword>
<name>A0A948RWL6_UNCEI</name>
<dbReference type="GO" id="GO:0015658">
    <property type="term" value="F:branched-chain amino acid transmembrane transporter activity"/>
    <property type="evidence" value="ECO:0007669"/>
    <property type="project" value="InterPro"/>
</dbReference>
<feature type="transmembrane region" description="Helical" evidence="6">
    <location>
        <begin position="57"/>
        <end position="75"/>
    </location>
</feature>
<evidence type="ECO:0000256" key="4">
    <source>
        <dbReference type="ARBA" id="ARBA00022989"/>
    </source>
</evidence>
<dbReference type="InterPro" id="IPR001851">
    <property type="entry name" value="ABC_transp_permease"/>
</dbReference>
<proteinExistence type="predicted"/>
<dbReference type="Pfam" id="PF02653">
    <property type="entry name" value="BPD_transp_2"/>
    <property type="match status" value="1"/>
</dbReference>
<dbReference type="PANTHER" id="PTHR30482">
    <property type="entry name" value="HIGH-AFFINITY BRANCHED-CHAIN AMINO ACID TRANSPORT SYSTEM PERMEASE"/>
    <property type="match status" value="1"/>
</dbReference>
<dbReference type="AlphaFoldDB" id="A0A948RWL6"/>
<dbReference type="EMBL" id="JAHJDP010000040">
    <property type="protein sequence ID" value="MBU2690887.1"/>
    <property type="molecule type" value="Genomic_DNA"/>
</dbReference>
<comment type="caution">
    <text evidence="7">The sequence shown here is derived from an EMBL/GenBank/DDBJ whole genome shotgun (WGS) entry which is preliminary data.</text>
</comment>
<evidence type="ECO:0000256" key="5">
    <source>
        <dbReference type="ARBA" id="ARBA00023136"/>
    </source>
</evidence>
<feature type="transmembrane region" description="Helical" evidence="6">
    <location>
        <begin position="265"/>
        <end position="283"/>
    </location>
</feature>
<evidence type="ECO:0000256" key="2">
    <source>
        <dbReference type="ARBA" id="ARBA00022475"/>
    </source>
</evidence>
<gene>
    <name evidence="7" type="ORF">KJ970_08140</name>
</gene>
<dbReference type="CDD" id="cd06581">
    <property type="entry name" value="TM_PBP1_LivM_like"/>
    <property type="match status" value="1"/>
</dbReference>
<comment type="subcellular location">
    <subcellularLocation>
        <location evidence="1">Cell membrane</location>
        <topology evidence="1">Multi-pass membrane protein</topology>
    </subcellularLocation>
</comment>
<accession>A0A948RWL6</accession>
<keyword evidence="2" id="KW-1003">Cell membrane</keyword>
<feature type="transmembrane region" description="Helical" evidence="6">
    <location>
        <begin position="179"/>
        <end position="204"/>
    </location>
</feature>
<dbReference type="PANTHER" id="PTHR30482:SF10">
    <property type="entry name" value="HIGH-AFFINITY BRANCHED-CHAIN AMINO ACID TRANSPORT PROTEIN BRAE"/>
    <property type="match status" value="1"/>
</dbReference>
<evidence type="ECO:0000313" key="8">
    <source>
        <dbReference type="Proteomes" id="UP000777784"/>
    </source>
</evidence>
<dbReference type="InterPro" id="IPR043428">
    <property type="entry name" value="LivM-like"/>
</dbReference>
<evidence type="ECO:0000313" key="7">
    <source>
        <dbReference type="EMBL" id="MBU2690887.1"/>
    </source>
</evidence>
<reference evidence="7" key="1">
    <citation type="submission" date="2021-05" db="EMBL/GenBank/DDBJ databases">
        <title>Energy efficiency and biological interactions define the core microbiome of deep oligotrophic groundwater.</title>
        <authorList>
            <person name="Mehrshad M."/>
            <person name="Lopez-Fernandez M."/>
            <person name="Bell E."/>
            <person name="Bernier-Latmani R."/>
            <person name="Bertilsson S."/>
            <person name="Dopson M."/>
        </authorList>
    </citation>
    <scope>NUCLEOTIDE SEQUENCE</scope>
    <source>
        <strain evidence="7">Modern_marine.mb.64</strain>
    </source>
</reference>
<dbReference type="GO" id="GO:0005886">
    <property type="term" value="C:plasma membrane"/>
    <property type="evidence" value="ECO:0007669"/>
    <property type="project" value="UniProtKB-SubCell"/>
</dbReference>
<evidence type="ECO:0000256" key="6">
    <source>
        <dbReference type="SAM" id="Phobius"/>
    </source>
</evidence>
<feature type="transmembrane region" description="Helical" evidence="6">
    <location>
        <begin position="134"/>
        <end position="152"/>
    </location>
</feature>
<keyword evidence="5 6" id="KW-0472">Membrane</keyword>
<dbReference type="Proteomes" id="UP000777784">
    <property type="component" value="Unassembled WGS sequence"/>
</dbReference>
<protein>
    <submittedName>
        <fullName evidence="7">Branched-chain amino acid ABC transporter permease</fullName>
    </submittedName>
</protein>
<evidence type="ECO:0000256" key="3">
    <source>
        <dbReference type="ARBA" id="ARBA00022692"/>
    </source>
</evidence>
<sequence>MDYFLHILVIMTVYTTLAVSLDLLAGHTGLLSIAHAAFYGIGAYCSAILAVSFGLGFMLSTVCGILMAALVSFVVSFPSLRLHDDYFVIATFGFQFILFSIFNNWMGVTRGPLGIPGIPEPVIFSWKVDSHIEFLAFGSAFAALAIIVANRLSSSPFGRVLRTIREDEVLARSLGKNTLYFKVAVFAVSAALAASAGCLYAHYITYIDPTSFSMMESILVISMVIIGGAGSKWGPVIGAVVLVILPEALRFIGMPSSVAANMRQVFYGALFVIMMMFRPRGLVGKYGFER</sequence>
<keyword evidence="3 6" id="KW-0812">Transmembrane</keyword>
<feature type="transmembrane region" description="Helical" evidence="6">
    <location>
        <begin position="87"/>
        <end position="106"/>
    </location>
</feature>